<dbReference type="Gene3D" id="1.20.120.560">
    <property type="entry name" value="alix/aip1 in complex with the ypdl late domain"/>
    <property type="match status" value="1"/>
</dbReference>
<feature type="compositionally biased region" description="Basic and acidic residues" evidence="5">
    <location>
        <begin position="1973"/>
        <end position="1982"/>
    </location>
</feature>
<dbReference type="KEGG" id="bany:112055574"/>
<dbReference type="SUPFAM" id="SSF52799">
    <property type="entry name" value="(Phosphotyrosine protein) phosphatases II"/>
    <property type="match status" value="1"/>
</dbReference>
<dbReference type="InterPro" id="IPR038499">
    <property type="entry name" value="BRO1_sf"/>
</dbReference>
<dbReference type="PROSITE" id="PS51180">
    <property type="entry name" value="BRO1"/>
    <property type="match status" value="1"/>
</dbReference>
<sequence length="2008" mass="221524">MEAVPKLPLISFELKVSPENTHFGPKLKQYIAEAYKEDPDSYNNEIHQLEGLRSAAVRATSDAAGLSALLRYFCQLRAMQSRFPMTKGAPAACTFAWKDLYANMSYSLADIKFEMACILYNIGVLHTQLGAAEPRTTADSLKSACQHYQYAAWAFHYLKEQNPLPSGADISTDIMPLLQEICFAQAQECILDKSIQDTRKPSVIGSVATQVLYFYKNSLAHLGPSGSSDTIHEVVGTKIYNSWYRYLSFKVAYIGCIVCLYQGIHAEEQQKMGERVAFYQQAVDKLAEARKLAKYIEPVQVTQEALTFTNDVVEGKRKAAKNENEFIYHEEVPEKDMLSDLKPVCLVSAVAINFNDPEVSGPDIFGRLVPMGAHEASSMYSEEKAKLLRHVVNQTESKNTELTEFMSSLQLDQLDVLDADQKIPQEIVDRCAAMNAKADIIQNLVDSMNSLAEIISDVEHSLEEIKSLIQEETLKEKEYQKQMGPRPPSIVQTEISREYHKYQEAHARTTESNQVLHKAMTLHITNLRLLSQPLEVLQAKIPSIENIEGLDRDTMKVMRRVVGKAREMQQQRDSLVQQLRTALADDDVTSQLLARSNEPPEDIFKQEIEKHTPTVKIIEQNLAAQENIINKLTSLYASYGDSRRLLADVLRKRDGLINALITSYDTHAELLGKSQKGLEFYRKLSHNVTGLLTRVRSVCQVQREERAQLMATQKAPTPVTSAATKPAEAVPATLPAGSGLKLKDYLPYMKNRTMARNTPPPQAQMEPLPNEAYYPETIYPTSVRPAPVGSEATDIPQPNLPDGVVMPQGMQNVTNPYARYAQAYAPTENDPYAPAANYAYPMNKFSKPEDNYSYTSYTPPQYAPQIPDPQTYSNPYYSATHNNSTVVTDSQNSTPYSTDNQTNVSSNTNQYNIYNNPYMMNQAPATPEPNLSQYTPVSQDFNASFAQMQISAPKNEPAINYGGEYGQTQFSVQYPQSYTPNLATYSNAGLNANTNIVGSPLPTDNNYSYTNDPMSQYGQTPVQSVPNPMAQYAQTSVPNSTVQYDQNSVSNVSNPTAQYGQTSVGNIANPTSQFGQTSVPNVSNPTAQYGQNSVPNTSYPMAQYGQTAIPNPGAQYDQTSLPNIANPMPQYGQTDPNINTFNAQAPNQMSNFQNTMQNVSTPINQTSTFSNQQNISGPNPTQYSMSNTSISAAPEFSNPVQQTQISVSNVAQNFSNTLQNVHTAGPTSHLNPITSMSNLNTNFQSLPDPISNSSSAIPTISGYGANQQYPFSSAYESISHGYVYTNAESAITSTANTSVTAFSSGQPYCLPSEAAGYVDPNLSQLDALDKPIKSHVTGQALSTSVQNQNFSPMGQMSDQTYQPTGAQYTDQSNSGYGQNYQNHPGYTYNPTSGNYDYNYGSQNSYTNYGQQNVDPQSMPKDPNWNAAGVYTNAGPCQTLQSPSENPQSNTNVPSEATNNSQIYYNPPYGYLTVTNQANEIVSQAVQVTTNYGANVNCSTYMQSGQPQNNTNVTFTSNQVSTVKENVAEQPSQPTEAVVQPPPVENTAKEISENQPVEAKVEEIKSDPTAFDLLSEIDFTVEYKPLMPEIKVPQISEKAIFKPTIVPKVEPIVRPAPKEEVIERPAKRDLFSDPGLLNSFTQEVKNLHKLTESLTNKTPSGLTVLDSKWKSFQDTQAKENMTRSKSVAMRSSKNIVTEVVPYDDSRLTLKSDPEAYINASYYKQLASWCIPVVISKCPEESEYSIFWKAMLENKITCIVCLLSEIEMSGNAYWPTAKGQSIDLSDTLRVTLEDVTCNVHWTERKLTIASGKSVSMVTHYQINVFPAKIVCPPLVLLADKILSVTYEGRLSNQLCGACIQCGAGAGRSSVLALLVLVMCQVRAGYWDLCDMLDSGCVSLYKRRTNVLEDTKYLADAYRTALFYAQGVLCSGTTMFNGEAVSVASGASVLPPVTPSPSAGAAATPGGAHPTLKTKFSRESFEEMRQSPGLKSGDMKDPLNFLDPLWSLKKK</sequence>
<dbReference type="CDD" id="cd09234">
    <property type="entry name" value="V_HD-PTP_like"/>
    <property type="match status" value="1"/>
</dbReference>
<dbReference type="GO" id="GO:0005768">
    <property type="term" value="C:endosome"/>
    <property type="evidence" value="ECO:0007669"/>
    <property type="project" value="UniProtKB-SubCell"/>
</dbReference>
<keyword evidence="3" id="KW-0963">Cytoplasm</keyword>
<feature type="compositionally biased region" description="Polar residues" evidence="5">
    <location>
        <begin position="1434"/>
        <end position="1459"/>
    </location>
</feature>
<dbReference type="Proteomes" id="UP001652582">
    <property type="component" value="Chromosome 3"/>
</dbReference>
<dbReference type="SMART" id="SM01041">
    <property type="entry name" value="BRO1"/>
    <property type="match status" value="1"/>
</dbReference>
<evidence type="ECO:0000256" key="1">
    <source>
        <dbReference type="ARBA" id="ARBA00004177"/>
    </source>
</evidence>
<dbReference type="GeneID" id="112055574"/>
<dbReference type="InterPro" id="IPR000242">
    <property type="entry name" value="PTP_cat"/>
</dbReference>
<evidence type="ECO:0000256" key="5">
    <source>
        <dbReference type="SAM" id="MobiDB-lite"/>
    </source>
</evidence>
<evidence type="ECO:0000256" key="4">
    <source>
        <dbReference type="ARBA" id="ARBA00022753"/>
    </source>
</evidence>
<dbReference type="InterPro" id="IPR004328">
    <property type="entry name" value="BRO1_dom"/>
</dbReference>
<dbReference type="Gene3D" id="3.90.190.10">
    <property type="entry name" value="Protein tyrosine phosphatase superfamily"/>
    <property type="match status" value="1"/>
</dbReference>
<keyword evidence="8" id="KW-1185">Reference proteome</keyword>
<evidence type="ECO:0000313" key="9">
    <source>
        <dbReference type="RefSeq" id="XP_023951524.2"/>
    </source>
</evidence>
<organism evidence="8 9">
    <name type="scientific">Bicyclus anynana</name>
    <name type="common">Squinting bush brown butterfly</name>
    <dbReference type="NCBI Taxonomy" id="110368"/>
    <lineage>
        <taxon>Eukaryota</taxon>
        <taxon>Metazoa</taxon>
        <taxon>Ecdysozoa</taxon>
        <taxon>Arthropoda</taxon>
        <taxon>Hexapoda</taxon>
        <taxon>Insecta</taxon>
        <taxon>Pterygota</taxon>
        <taxon>Neoptera</taxon>
        <taxon>Endopterygota</taxon>
        <taxon>Lepidoptera</taxon>
        <taxon>Glossata</taxon>
        <taxon>Ditrysia</taxon>
        <taxon>Papilionoidea</taxon>
        <taxon>Nymphalidae</taxon>
        <taxon>Satyrinae</taxon>
        <taxon>Satyrini</taxon>
        <taxon>Mycalesina</taxon>
        <taxon>Bicyclus</taxon>
    </lineage>
</organism>
<keyword evidence="4" id="KW-0967">Endosome</keyword>
<reference evidence="9" key="1">
    <citation type="submission" date="2025-08" db="UniProtKB">
        <authorList>
            <consortium name="RefSeq"/>
        </authorList>
    </citation>
    <scope>IDENTIFICATION</scope>
</reference>
<feature type="region of interest" description="Disordered" evidence="5">
    <location>
        <begin position="1423"/>
        <end position="1459"/>
    </location>
</feature>
<dbReference type="Pfam" id="PF13949">
    <property type="entry name" value="ALIX_LYPXL_bnd"/>
    <property type="match status" value="1"/>
</dbReference>
<dbReference type="PANTHER" id="PTHR23030">
    <property type="entry name" value="PCD6 INTERACTING PROTEIN-RELATED"/>
    <property type="match status" value="1"/>
</dbReference>
<feature type="region of interest" description="Disordered" evidence="5">
    <location>
        <begin position="1951"/>
        <end position="2008"/>
    </location>
</feature>
<dbReference type="InterPro" id="IPR025304">
    <property type="entry name" value="ALIX_V_dom"/>
</dbReference>
<feature type="domain" description="Tyrosine-protein phosphatase" evidence="6">
    <location>
        <begin position="1664"/>
        <end position="1921"/>
    </location>
</feature>
<dbReference type="GO" id="GO:0004725">
    <property type="term" value="F:protein tyrosine phosphatase activity"/>
    <property type="evidence" value="ECO:0007669"/>
    <property type="project" value="InterPro"/>
</dbReference>
<proteinExistence type="predicted"/>
<dbReference type="SMART" id="SM00194">
    <property type="entry name" value="PTPc"/>
    <property type="match status" value="1"/>
</dbReference>
<evidence type="ECO:0000313" key="8">
    <source>
        <dbReference type="Proteomes" id="UP001652582"/>
    </source>
</evidence>
<dbReference type="GO" id="GO:0045022">
    <property type="term" value="P:early endosome to late endosome transport"/>
    <property type="evidence" value="ECO:0007669"/>
    <property type="project" value="TreeGrafter"/>
</dbReference>
<dbReference type="PROSITE" id="PS50055">
    <property type="entry name" value="TYR_PHOSPHATASE_PTP"/>
    <property type="match status" value="1"/>
</dbReference>
<dbReference type="RefSeq" id="XP_023951524.2">
    <property type="nucleotide sequence ID" value="XM_024095756.2"/>
</dbReference>
<feature type="compositionally biased region" description="Low complexity" evidence="5">
    <location>
        <begin position="1953"/>
        <end position="1968"/>
    </location>
</feature>
<feature type="region of interest" description="Disordered" evidence="5">
    <location>
        <begin position="1365"/>
        <end position="1386"/>
    </location>
</feature>
<dbReference type="OrthoDB" id="10266451at2759"/>
<dbReference type="Pfam" id="PF00102">
    <property type="entry name" value="Y_phosphatase"/>
    <property type="match status" value="1"/>
</dbReference>
<dbReference type="Pfam" id="PF03097">
    <property type="entry name" value="BRO1"/>
    <property type="match status" value="1"/>
</dbReference>
<comment type="subcellular location">
    <subcellularLocation>
        <location evidence="2">Cytoplasm</location>
    </subcellularLocation>
    <subcellularLocation>
        <location evidence="1">Endosome</location>
    </subcellularLocation>
</comment>
<dbReference type="InterPro" id="IPR029021">
    <property type="entry name" value="Prot-tyrosine_phosphatase-like"/>
</dbReference>
<evidence type="ECO:0000256" key="2">
    <source>
        <dbReference type="ARBA" id="ARBA00004496"/>
    </source>
</evidence>
<accession>A0A6J1NXW4</accession>
<dbReference type="GO" id="GO:0032456">
    <property type="term" value="P:endocytic recycling"/>
    <property type="evidence" value="ECO:0007669"/>
    <property type="project" value="TreeGrafter"/>
</dbReference>
<dbReference type="GO" id="GO:0043328">
    <property type="term" value="P:protein transport to vacuole involved in ubiquitin-dependent protein catabolic process via the multivesicular body sorting pathway"/>
    <property type="evidence" value="ECO:0007669"/>
    <property type="project" value="TreeGrafter"/>
</dbReference>
<evidence type="ECO:0000259" key="6">
    <source>
        <dbReference type="PROSITE" id="PS50055"/>
    </source>
</evidence>
<dbReference type="Gene3D" id="1.20.140.50">
    <property type="entry name" value="alix/aip1 like domains"/>
    <property type="match status" value="1"/>
</dbReference>
<evidence type="ECO:0000259" key="7">
    <source>
        <dbReference type="PROSITE" id="PS51180"/>
    </source>
</evidence>
<feature type="domain" description="BRO1" evidence="7">
    <location>
        <begin position="8"/>
        <end position="402"/>
    </location>
</feature>
<gene>
    <name evidence="9" type="primary">LOC112055574</name>
</gene>
<protein>
    <submittedName>
        <fullName evidence="9">Tyrosine-protein phosphatase non-receptor type 23</fullName>
    </submittedName>
</protein>
<feature type="region of interest" description="Disordered" evidence="5">
    <location>
        <begin position="887"/>
        <end position="906"/>
    </location>
</feature>
<evidence type="ECO:0000256" key="3">
    <source>
        <dbReference type="ARBA" id="ARBA00022490"/>
    </source>
</evidence>
<dbReference type="Gene3D" id="1.25.40.280">
    <property type="entry name" value="alix/aip1 like domains"/>
    <property type="match status" value="1"/>
</dbReference>
<name>A0A6J1NXW4_BICAN</name>
<dbReference type="PANTHER" id="PTHR23030:SF30">
    <property type="entry name" value="TYROSINE-PROTEIN PHOSPHATASE NON-RECEPTOR TYPE 23"/>
    <property type="match status" value="1"/>
</dbReference>